<reference evidence="4 5" key="1">
    <citation type="submission" date="2012-03" db="EMBL/GenBank/DDBJ databases">
        <title>The Genome Sequence of Bartonella vinsonii subsp. arupensis OK-94-513.</title>
        <authorList>
            <consortium name="The Broad Institute Genome Sequencing Platform"/>
            <consortium name="The Broad Institute Genome Sequencing Center for Infectious Disease"/>
            <person name="Feldgarden M."/>
            <person name="Kirby J."/>
            <person name="Kosoy M."/>
            <person name="Birtles R."/>
            <person name="Probert W.S."/>
            <person name="Chiaraviglio L."/>
            <person name="Young S.K."/>
            <person name="Zeng Q."/>
            <person name="Gargeya S."/>
            <person name="Fitzgerald M."/>
            <person name="Haas B."/>
            <person name="Abouelleil A."/>
            <person name="Alvarado L."/>
            <person name="Arachchi H.M."/>
            <person name="Berlin A."/>
            <person name="Chapman S.B."/>
            <person name="Gearin G."/>
            <person name="Goldberg J."/>
            <person name="Griggs A."/>
            <person name="Gujja S."/>
            <person name="Hansen M."/>
            <person name="Heiman D."/>
            <person name="Howarth C."/>
            <person name="Larimer J."/>
            <person name="Lui A."/>
            <person name="MacDonald P.J.P."/>
            <person name="McCowen C."/>
            <person name="Montmayeur A."/>
            <person name="Murphy C."/>
            <person name="Neiman D."/>
            <person name="Pearson M."/>
            <person name="Priest M."/>
            <person name="Roberts A."/>
            <person name="Saif S."/>
            <person name="Shea T."/>
            <person name="Sisk P."/>
            <person name="Stolte C."/>
            <person name="Sykes S."/>
            <person name="Wortman J."/>
            <person name="Nusbaum C."/>
            <person name="Birren B."/>
        </authorList>
    </citation>
    <scope>NUCLEOTIDE SEQUENCE [LARGE SCALE GENOMIC DNA]</scope>
    <source>
        <strain evidence="4 5">OK-94-513</strain>
    </source>
</reference>
<dbReference type="Gene3D" id="2.150.10.10">
    <property type="entry name" value="Serralysin-like metalloprotease, C-terminal"/>
    <property type="match status" value="2"/>
</dbReference>
<feature type="region of interest" description="Disordered" evidence="1">
    <location>
        <begin position="255"/>
        <end position="274"/>
    </location>
</feature>
<dbReference type="Gene3D" id="1.20.5.170">
    <property type="match status" value="1"/>
</dbReference>
<dbReference type="EMBL" id="AILZ01000005">
    <property type="protein sequence ID" value="EJF89976.1"/>
    <property type="molecule type" value="Genomic_DNA"/>
</dbReference>
<feature type="domain" description="Trimeric autotransporter adhesin YadA-like head" evidence="2">
    <location>
        <begin position="285"/>
        <end position="308"/>
    </location>
</feature>
<feature type="non-terminal residue" evidence="4">
    <location>
        <position position="660"/>
    </location>
</feature>
<dbReference type="Gene3D" id="6.20.50.100">
    <property type="match status" value="1"/>
</dbReference>
<dbReference type="Pfam" id="PF05658">
    <property type="entry name" value="YadA_head"/>
    <property type="match status" value="4"/>
</dbReference>
<sequence length="660" mass="67691">MKKLYATLARNDRNYPGSSCPLFWIKGVSFAAIVAFLSNVSPVSAGINIDNGDVHPNSVTEIREEQSAEVSTAAPVNEQAATFGSVDAGVMNVGVTANAEGLQANDQATNINEESQFGELFSPVTERALVSYNNPTSLRAGLAASTEGQQPALSDENPGIINVADLLRGAPTNGMQRATGGGADGTNVMFGNNITLSTQAHNKNDNVVIGAGISMLAADSVAVGYSAQVDKPQAVAIGHLSHAIGVKSIAIGGEGRWGDDPIPPEGRTESGGDYSIAVGHRAKTSKQDSIAIGRAAKASGMSSIAIGSLDNTAGADKESTIAKADYTVAVGNLSKALEYGGVALGHRAYTNAKNAIALGFYAKANVETGVALGSDSVADRAAGVRGYSPTMNGITANASMYWKSTSGAVSVGNVGAGKTRQITGVAAGSEDSDAVNVAQLKDLQAINVAQLKDLKAFVKNNGWKLSVGGENATAVLIDNAVDFAAGSTNLTITKGDKDNKLKFDLAKDVTLNSAKVGNNTLDATGLVISDGPKITTAGISAGNKEIKDIKAGELSATSNQAVNGSQLFETNQNVTTAATNIAKAFGGGAGYASGKWSNPSFKVKSFASDGDLSESTYHSVAEALADVGNSFTNIKNEINAEKSNELVKWDEDTKTITIGK</sequence>
<dbReference type="Proteomes" id="UP000002304">
    <property type="component" value="Unassembled WGS sequence"/>
</dbReference>
<evidence type="ECO:0000313" key="5">
    <source>
        <dbReference type="Proteomes" id="UP000002304"/>
    </source>
</evidence>
<gene>
    <name evidence="4" type="ORF">ME1_00196</name>
</gene>
<dbReference type="HOGENOM" id="CLU_012721_0_0_5"/>
<proteinExistence type="predicted"/>
<name>J0QVI4_BARVI</name>
<feature type="domain" description="Trimeric autotransporter adhesin YadA-like head" evidence="2">
    <location>
        <begin position="219"/>
        <end position="239"/>
    </location>
</feature>
<dbReference type="InterPro" id="IPR008640">
    <property type="entry name" value="Adhesin_Head_dom"/>
</dbReference>
<dbReference type="InterPro" id="IPR008635">
    <property type="entry name" value="Coiled_stalk_dom"/>
</dbReference>
<evidence type="ECO:0000256" key="1">
    <source>
        <dbReference type="SAM" id="MobiDB-lite"/>
    </source>
</evidence>
<evidence type="ECO:0000313" key="4">
    <source>
        <dbReference type="EMBL" id="EJF89976.1"/>
    </source>
</evidence>
<feature type="domain" description="Trimeric autotransporter adhesin YadA-like head" evidence="2">
    <location>
        <begin position="322"/>
        <end position="348"/>
    </location>
</feature>
<evidence type="ECO:0000259" key="3">
    <source>
        <dbReference type="Pfam" id="PF05662"/>
    </source>
</evidence>
<feature type="domain" description="Trimeric autotransporter adhesin YadA-like stalk" evidence="3">
    <location>
        <begin position="421"/>
        <end position="445"/>
    </location>
</feature>
<dbReference type="STRING" id="1094562.ME1_00196"/>
<organism evidence="4 5">
    <name type="scientific">Bartonella vinsonii subsp. arupensis OK-94-513</name>
    <dbReference type="NCBI Taxonomy" id="1094562"/>
    <lineage>
        <taxon>Bacteria</taxon>
        <taxon>Pseudomonadati</taxon>
        <taxon>Pseudomonadota</taxon>
        <taxon>Alphaproteobacteria</taxon>
        <taxon>Hyphomicrobiales</taxon>
        <taxon>Bartonellaceae</taxon>
        <taxon>Bartonella</taxon>
    </lineage>
</organism>
<accession>J0QVI4</accession>
<dbReference type="CDD" id="cd12820">
    <property type="entry name" value="LbR_YadA-like"/>
    <property type="match status" value="1"/>
</dbReference>
<dbReference type="SUPFAM" id="SSF101967">
    <property type="entry name" value="Adhesin YadA, collagen-binding domain"/>
    <property type="match status" value="3"/>
</dbReference>
<protein>
    <recommendedName>
        <fullName evidence="6">Adhesin yadA</fullName>
    </recommendedName>
</protein>
<dbReference type="Gene3D" id="2.20.70.140">
    <property type="match status" value="1"/>
</dbReference>
<dbReference type="AlphaFoldDB" id="J0QVI4"/>
<evidence type="ECO:0000259" key="2">
    <source>
        <dbReference type="Pfam" id="PF05658"/>
    </source>
</evidence>
<dbReference type="Pfam" id="PF05662">
    <property type="entry name" value="YadA_stalk"/>
    <property type="match status" value="2"/>
</dbReference>
<evidence type="ECO:0008006" key="6">
    <source>
        <dbReference type="Google" id="ProtNLM"/>
    </source>
</evidence>
<dbReference type="Gene3D" id="6.10.250.2030">
    <property type="match status" value="1"/>
</dbReference>
<dbReference type="InterPro" id="IPR011049">
    <property type="entry name" value="Serralysin-like_metalloprot_C"/>
</dbReference>
<feature type="domain" description="Trimeric autotransporter adhesin YadA-like stalk" evidence="3">
    <location>
        <begin position="561"/>
        <end position="586"/>
    </location>
</feature>
<comment type="caution">
    <text evidence="4">The sequence shown here is derived from an EMBL/GenBank/DDBJ whole genome shotgun (WGS) entry which is preliminary data.</text>
</comment>
<feature type="domain" description="Trimeric autotransporter adhesin YadA-like head" evidence="2">
    <location>
        <begin position="352"/>
        <end position="376"/>
    </location>
</feature>
<dbReference type="GO" id="GO:0019867">
    <property type="term" value="C:outer membrane"/>
    <property type="evidence" value="ECO:0007669"/>
    <property type="project" value="InterPro"/>
</dbReference>